<dbReference type="Ensembl" id="ENSHHUT00000086327.1">
    <property type="protein sequence ID" value="ENSHHUP00000083696.1"/>
    <property type="gene ID" value="ENSHHUG00000048548.1"/>
</dbReference>
<evidence type="ECO:0000256" key="1">
    <source>
        <dbReference type="SAM" id="MobiDB-lite"/>
    </source>
</evidence>
<evidence type="ECO:0000313" key="3">
    <source>
        <dbReference type="Proteomes" id="UP000314982"/>
    </source>
</evidence>
<feature type="compositionally biased region" description="Low complexity" evidence="1">
    <location>
        <begin position="63"/>
        <end position="78"/>
    </location>
</feature>
<proteinExistence type="predicted"/>
<dbReference type="GO" id="GO:0043194">
    <property type="term" value="C:axon initial segment"/>
    <property type="evidence" value="ECO:0007669"/>
    <property type="project" value="TreeGrafter"/>
</dbReference>
<dbReference type="GO" id="GO:0001578">
    <property type="term" value="P:microtubule bundle formation"/>
    <property type="evidence" value="ECO:0007669"/>
    <property type="project" value="TreeGrafter"/>
</dbReference>
<reference evidence="2" key="2">
    <citation type="submission" date="2025-08" db="UniProtKB">
        <authorList>
            <consortium name="Ensembl"/>
        </authorList>
    </citation>
    <scope>IDENTIFICATION</scope>
</reference>
<feature type="compositionally biased region" description="Polar residues" evidence="1">
    <location>
        <begin position="123"/>
        <end position="132"/>
    </location>
</feature>
<reference evidence="3" key="1">
    <citation type="submission" date="2018-06" db="EMBL/GenBank/DDBJ databases">
        <title>Genome assembly of Danube salmon.</title>
        <authorList>
            <person name="Macqueen D.J."/>
            <person name="Gundappa M.K."/>
        </authorList>
    </citation>
    <scope>NUCLEOTIDE SEQUENCE [LARGE SCALE GENOMIC DNA]</scope>
</reference>
<accession>A0A4W5R198</accession>
<dbReference type="InterPro" id="IPR039041">
    <property type="entry name" value="Nav/unc-53"/>
</dbReference>
<dbReference type="Proteomes" id="UP000314982">
    <property type="component" value="Unassembled WGS sequence"/>
</dbReference>
<name>A0A4W5R198_9TELE</name>
<dbReference type="STRING" id="62062.ENSHHUP00000083696"/>
<dbReference type="AlphaFoldDB" id="A0A4W5R198"/>
<dbReference type="GO" id="GO:0001764">
    <property type="term" value="P:neuron migration"/>
    <property type="evidence" value="ECO:0007669"/>
    <property type="project" value="TreeGrafter"/>
</dbReference>
<feature type="region of interest" description="Disordered" evidence="1">
    <location>
        <begin position="120"/>
        <end position="167"/>
    </location>
</feature>
<sequence length="167" mass="18088">MTSRLQTLSVSQEQKVPDSELTDLKETIEILKTKNTEAQDIIHVALSNPDIPPKELQMKRQNSSESISSLNSITSHSSVGSLKEQEAKKKKKSWLRSSFNKAFSKKGSKLSASYADIEEIATPDSSAPSSPKITIHHGDRDGDRDGDGDGDNPPSMMRSSVSASSSG</sequence>
<keyword evidence="3" id="KW-1185">Reference proteome</keyword>
<protein>
    <submittedName>
        <fullName evidence="2">Uncharacterized protein</fullName>
    </submittedName>
</protein>
<feature type="compositionally biased region" description="Basic and acidic residues" evidence="1">
    <location>
        <begin position="136"/>
        <end position="147"/>
    </location>
</feature>
<dbReference type="GO" id="GO:0015630">
    <property type="term" value="C:microtubule cytoskeleton"/>
    <property type="evidence" value="ECO:0007669"/>
    <property type="project" value="TreeGrafter"/>
</dbReference>
<reference evidence="2" key="3">
    <citation type="submission" date="2025-09" db="UniProtKB">
        <authorList>
            <consortium name="Ensembl"/>
        </authorList>
    </citation>
    <scope>IDENTIFICATION</scope>
</reference>
<dbReference type="PANTHER" id="PTHR12784">
    <property type="entry name" value="STEERIN"/>
    <property type="match status" value="1"/>
</dbReference>
<dbReference type="GeneTree" id="ENSGT00940000156637"/>
<organism evidence="2 3">
    <name type="scientific">Hucho hucho</name>
    <name type="common">huchen</name>
    <dbReference type="NCBI Taxonomy" id="62062"/>
    <lineage>
        <taxon>Eukaryota</taxon>
        <taxon>Metazoa</taxon>
        <taxon>Chordata</taxon>
        <taxon>Craniata</taxon>
        <taxon>Vertebrata</taxon>
        <taxon>Euteleostomi</taxon>
        <taxon>Actinopterygii</taxon>
        <taxon>Neopterygii</taxon>
        <taxon>Teleostei</taxon>
        <taxon>Protacanthopterygii</taxon>
        <taxon>Salmoniformes</taxon>
        <taxon>Salmonidae</taxon>
        <taxon>Salmoninae</taxon>
        <taxon>Hucho</taxon>
    </lineage>
</organism>
<feature type="compositionally biased region" description="Low complexity" evidence="1">
    <location>
        <begin position="155"/>
        <end position="167"/>
    </location>
</feature>
<evidence type="ECO:0000313" key="2">
    <source>
        <dbReference type="Ensembl" id="ENSHHUP00000083696.1"/>
    </source>
</evidence>
<dbReference type="PANTHER" id="PTHR12784:SF3">
    <property type="entry name" value="NEURON NAVIGATOR 1"/>
    <property type="match status" value="1"/>
</dbReference>
<feature type="region of interest" description="Disordered" evidence="1">
    <location>
        <begin position="46"/>
        <end position="94"/>
    </location>
</feature>